<keyword evidence="2" id="KW-1185">Reference proteome</keyword>
<dbReference type="PATRIC" id="fig|1195763.3.peg.97"/>
<reference evidence="1 2" key="1">
    <citation type="submission" date="2015-05" db="EMBL/GenBank/DDBJ databases">
        <title>Photobacterium galathea sp. nov.</title>
        <authorList>
            <person name="Machado H."/>
            <person name="Gram L."/>
        </authorList>
    </citation>
    <scope>NUCLEOTIDE SEQUENCE [LARGE SCALE GENOMIC DNA]</scope>
    <source>
        <strain evidence="1 2">CGMCC 1.12159</strain>
    </source>
</reference>
<evidence type="ECO:0000313" key="1">
    <source>
        <dbReference type="EMBL" id="KLV09592.1"/>
    </source>
</evidence>
<dbReference type="RefSeq" id="WP_047876879.1">
    <property type="nucleotide sequence ID" value="NZ_LDOT01000001.1"/>
</dbReference>
<dbReference type="Proteomes" id="UP000036097">
    <property type="component" value="Unassembled WGS sequence"/>
</dbReference>
<dbReference type="STRING" id="1195763.ABT56_00455"/>
<dbReference type="EMBL" id="LDOT01000001">
    <property type="protein sequence ID" value="KLV09592.1"/>
    <property type="molecule type" value="Genomic_DNA"/>
</dbReference>
<name>A0A0J1K5D5_9GAMM</name>
<gene>
    <name evidence="1" type="ORF">ABT56_00455</name>
</gene>
<dbReference type="Pfam" id="PF11363">
    <property type="entry name" value="DUF3164"/>
    <property type="match status" value="1"/>
</dbReference>
<dbReference type="AlphaFoldDB" id="A0A0J1K5D5"/>
<accession>A0A0J1K5D5</accession>
<organism evidence="1 2">
    <name type="scientific">Photobacterium aquae</name>
    <dbReference type="NCBI Taxonomy" id="1195763"/>
    <lineage>
        <taxon>Bacteria</taxon>
        <taxon>Pseudomonadati</taxon>
        <taxon>Pseudomonadota</taxon>
        <taxon>Gammaproteobacteria</taxon>
        <taxon>Vibrionales</taxon>
        <taxon>Vibrionaceae</taxon>
        <taxon>Photobacterium</taxon>
    </lineage>
</organism>
<protein>
    <submittedName>
        <fullName evidence="1">Sulfate transporter</fullName>
    </submittedName>
</protein>
<dbReference type="InterPro" id="IPR021505">
    <property type="entry name" value="Phage_B3_Orf6"/>
</dbReference>
<evidence type="ECO:0000313" key="2">
    <source>
        <dbReference type="Proteomes" id="UP000036097"/>
    </source>
</evidence>
<proteinExistence type="predicted"/>
<comment type="caution">
    <text evidence="1">The sequence shown here is derived from an EMBL/GenBank/DDBJ whole genome shotgun (WGS) entry which is preliminary data.</text>
</comment>
<sequence>MNTQPTAAPEGYMLDSKKRLVPVATVDDYDIEINDFVIKHIAEARRIQDILKTFKRDVYEDCYAFLELLAEKYETKKKRGGAKGGFSFSSYDGQLQIKITVQDRITFGPELQVAKELIDECVHDWSSDANDYLKVLINDAFEVDREGNLNTGRILSLRKHKDKIRDQRWVNAMEAIADAVMVTGSKTYLNFRQRNSEGKLNNIPLDLAAL</sequence>